<dbReference type="AlphaFoldDB" id="A0A0C1IG79"/>
<keyword evidence="2" id="KW-0812">Transmembrane</keyword>
<accession>A0A0C1IG79</accession>
<sequence>MLLLSVSTYEVGRFLQIAGLISLPIIVITLSVVAWLHYRKKKLAAFESETMEPVFWIEPPGESTVLKMNGPVRADNGSAMLYQCTQKLHAQHHLYEALQERYKKLQYEYEVAMMSNEKTLIRYNQLREEKMNQQQMKDNHNVVAEKLQQEIDEKEAELNEMEIIINDLQHRITDLESVEIPAVRQTLPPTPTIENHMTTEEKCLQDLLNEKQAQVDFLQQQLNIRIRNYHEAEQQLQSIREQNIAALRDLEQQLTAANHQLQKKNDVLRNILQQASGEVNEEFHEKNEPVVTLTAI</sequence>
<feature type="coiled-coil region" evidence="1">
    <location>
        <begin position="95"/>
        <end position="278"/>
    </location>
</feature>
<dbReference type="Proteomes" id="UP000031408">
    <property type="component" value="Unassembled WGS sequence"/>
</dbReference>
<feature type="transmembrane region" description="Helical" evidence="2">
    <location>
        <begin position="14"/>
        <end position="36"/>
    </location>
</feature>
<keyword evidence="2" id="KW-1133">Transmembrane helix</keyword>
<organism evidence="3 4">
    <name type="scientific">Flavihumibacter solisilvae</name>
    <dbReference type="NCBI Taxonomy" id="1349421"/>
    <lineage>
        <taxon>Bacteria</taxon>
        <taxon>Pseudomonadati</taxon>
        <taxon>Bacteroidota</taxon>
        <taxon>Chitinophagia</taxon>
        <taxon>Chitinophagales</taxon>
        <taxon>Chitinophagaceae</taxon>
        <taxon>Flavihumibacter</taxon>
    </lineage>
</organism>
<keyword evidence="2" id="KW-0472">Membrane</keyword>
<proteinExistence type="predicted"/>
<evidence type="ECO:0000256" key="2">
    <source>
        <dbReference type="SAM" id="Phobius"/>
    </source>
</evidence>
<evidence type="ECO:0000313" key="4">
    <source>
        <dbReference type="Proteomes" id="UP000031408"/>
    </source>
</evidence>
<dbReference type="RefSeq" id="WP_039142420.1">
    <property type="nucleotide sequence ID" value="NZ_JSVC01000021.1"/>
</dbReference>
<gene>
    <name evidence="3" type="ORF">OI18_18120</name>
</gene>
<keyword evidence="4" id="KW-1185">Reference proteome</keyword>
<keyword evidence="1" id="KW-0175">Coiled coil</keyword>
<comment type="caution">
    <text evidence="3">The sequence shown here is derived from an EMBL/GenBank/DDBJ whole genome shotgun (WGS) entry which is preliminary data.</text>
</comment>
<reference evidence="3 4" key="1">
    <citation type="submission" date="2014-11" db="EMBL/GenBank/DDBJ databases">
        <title>Genome sequence of Flavihumibacter solisilvae 3-3.</title>
        <authorList>
            <person name="Zhou G."/>
            <person name="Li M."/>
            <person name="Wang G."/>
        </authorList>
    </citation>
    <scope>NUCLEOTIDE SEQUENCE [LARGE SCALE GENOMIC DNA]</scope>
    <source>
        <strain evidence="3 4">3-3</strain>
    </source>
</reference>
<protein>
    <submittedName>
        <fullName evidence="3">Uncharacterized protein</fullName>
    </submittedName>
</protein>
<dbReference type="OrthoDB" id="622461at2"/>
<dbReference type="EMBL" id="JSVC01000021">
    <property type="protein sequence ID" value="KIC93180.1"/>
    <property type="molecule type" value="Genomic_DNA"/>
</dbReference>
<name>A0A0C1IG79_9BACT</name>
<evidence type="ECO:0000313" key="3">
    <source>
        <dbReference type="EMBL" id="KIC93180.1"/>
    </source>
</evidence>
<evidence type="ECO:0000256" key="1">
    <source>
        <dbReference type="SAM" id="Coils"/>
    </source>
</evidence>